<keyword evidence="3" id="KW-1185">Reference proteome</keyword>
<accession>A0AA36IHM6</accession>
<proteinExistence type="predicted"/>
<dbReference type="Proteomes" id="UP001178507">
    <property type="component" value="Unassembled WGS sequence"/>
</dbReference>
<dbReference type="EMBL" id="CAUJNA010001546">
    <property type="protein sequence ID" value="CAJ1387632.1"/>
    <property type="molecule type" value="Genomic_DNA"/>
</dbReference>
<feature type="compositionally biased region" description="Low complexity" evidence="1">
    <location>
        <begin position="48"/>
        <end position="66"/>
    </location>
</feature>
<evidence type="ECO:0000313" key="2">
    <source>
        <dbReference type="EMBL" id="CAJ1387632.1"/>
    </source>
</evidence>
<sequence length="2254" mass="245643">MNGRKVRKNLVVLPALHRHKAEPNAAKELEAQLEEAEKLQKDSPRTWRSTASLRSRPSRRLPGLPARRPEALRAFQQVGGLVATELQLQLEMLCWEHEGVPAKEAQYMYVVIEHCHSCRENHGLSTRHDEATYRKNAAACAERILQHARGVVLAAAQIPCNLDGEPRCLGNSYELGQEIWHQGSRVGAFEVYLLAPSPPSAAEAAAASASICWEAPSVSGPELVLPCGYAVHVLHSKLVSNAWPRERLSSQLPSLLPRGTIEVQVVTPGGGLLPDFDLELRALGESGDLEEEPLKGRAKEGKCLVAQVPMRTRMEIRVQHPVLRPRTLRVALTQTKTSVTFAGDAAARLWSVDRPEGAAVFVGDYVQQRIGVPHSATPFRGRLEFTNGEVVDVDGVLQLPWHGRPFAVEGLQILSPEGDEMALPPLSLMRSWLPSAPAEPEEVLLHRPCGEVLGELWAALGRAEMEGLGWKLDQALGLVETYLTAARARWKAKDFESEPQDSGEGELNEILQLQRLCSEAPLCEALRRELQQRDTALGDAASAGEKLARAYARAKEMKPWLEELCQSAVPHGKPKPATLQGIGSTRVLQRFSIFPEQEPSLLQCRIDGDPRALLPALAARLADSDSAGILEATVTSCDSGAPGIALQIARRSEDGLQLGEVLLASESLVTVPKSAVCPFLRELEERPEAVEAFGLCPALRLGALVAWVEAPGYHPTAPHRQVLGRTLQDLRRGGFELALLRAPTVQLRIRVPHWDLPLPEVKLETEEMQMAQTDANGRCSLILRPGKQKLRMRHERLCSSWREQLLETREEVELIVPLEVSLWRRRLHDRYWEYWVGCKSPLREDCEPFSGPVRLFGQVRQVQDGHLDLDGAESELGTGPDLFAACCLEPPYARQMITRSSSDLWASLCLGIRADTEETGTEELLVFAQTLCCGQPLRGVEVAMEGDLQFTNSQGCCSLALQPGEQVVTVTHAAVTGGACDYLICSEGCQAELPLLLQPLVRAFLVPGEGEQIFQVLAGDGESVLLPVDAEPFSGLLVGDEGEEYRFVDGKLTSKLHAMRCCPMSALCRARAELPGLLWVPWPQSGAAAGCGFGQLTREAQSLARLQPQVEVRHPSGQTLAVPLASCRTVAEAADFLRAELPEVHLALAETPAAASESAPGVPQLPENAVLRFGEPLQLLCRLSVRLRFGQLGVAGVEVRLGHFPPAVTDGQGFCEMFVGHGKQKLRVDHGFEAEQLEVDISDIYAFAAVDVRPQIFVYQVVEEAPKVWLCAKRRQLPAAALPVQGQLTLAPDLQVALDAELRPVDLSDLPSLPDSLALDLSQTGYVWRQKSFKTDWRQLLKGPMHLGDLLPPITAVLHPDGLAFRLAAADGRSVAAVCARLAEELGPEKPLGAFQAGRMLAMDEELQPWSCVDVWFLARTKVSLTTPCCRRGLEGALVRIHSEYADADAEESSPAWASGATDAEGRCHFVVPAEEHLVEVSHDLLGTKEWQVQAGAGSKAVLEACPELGVFVYATKEEELSVWMCAHRRHLPSTARPLVGARLGVGLERSAPIESLELVLLPWSNASRGPCPLEGLWLDTSELRAQPGQARLLAFQPSGRKEVCPFVRAGEGPVLLGRLRPALLVQLGEERLLAPFAECQSMEALRGWLADHMGCREEEVGLEVPSQNLKPGMEVLAQRLAALDLQILLPDEATEGPEGLEGLEAEVGEVRGRTDAQGDLRMMLPPGRQTLLLKHPCFGEPKRLEVQVPTQLRFFADLRLWIYATEPEEDEEEEPSSRCCMVWVCASREHIPEGAVGICGRVSGTLNGKKVEKELKESGPTEFLFFAGGHEAPQCSLGSLVLAVRRAGHLWSAGGESPLAARQAELRGSEYQRLLSCPVAMGQLLPAVQVGGVEEVQVTLAEAPTAKALREHLAERMGLEYRQLWLQRDGQQLDEEVLQPGWQLECLEVAPVKVRVVTACCLTPLPDVSIFLSGTSSPTSGSTDAEGVFHGEAPLGACEVRFQHPAFQGGEVCLTVERDRNEALCKAKPRFFIYATDPEPEEEGELDPSCVWLAALQAHVPEEAVPLRGAVRCAWGSDVLGASFVDKGIASFCLEGTDAAQSCPVAGLSLRCSRKDFLWHAKDPSPLLERTDELGGCEALRLSACPVALGFLKPCATVHLAAETLQLPLDAGEEANRAQLEASGEGMLLTTSGEAVPGHIPRCDLLWAAPKDVEAAERQYQKHKADLYIEEGQGQTLPLHIEYVGAVNHASAA</sequence>
<reference evidence="2" key="1">
    <citation type="submission" date="2023-08" db="EMBL/GenBank/DDBJ databases">
        <authorList>
            <person name="Chen Y."/>
            <person name="Shah S."/>
            <person name="Dougan E. K."/>
            <person name="Thang M."/>
            <person name="Chan C."/>
        </authorList>
    </citation>
    <scope>NUCLEOTIDE SEQUENCE</scope>
</reference>
<organism evidence="2 3">
    <name type="scientific">Effrenium voratum</name>
    <dbReference type="NCBI Taxonomy" id="2562239"/>
    <lineage>
        <taxon>Eukaryota</taxon>
        <taxon>Sar</taxon>
        <taxon>Alveolata</taxon>
        <taxon>Dinophyceae</taxon>
        <taxon>Suessiales</taxon>
        <taxon>Symbiodiniaceae</taxon>
        <taxon>Effrenium</taxon>
    </lineage>
</organism>
<name>A0AA36IHM6_9DINO</name>
<comment type="caution">
    <text evidence="2">The sequence shown here is derived from an EMBL/GenBank/DDBJ whole genome shotgun (WGS) entry which is preliminary data.</text>
</comment>
<evidence type="ECO:0000313" key="3">
    <source>
        <dbReference type="Proteomes" id="UP001178507"/>
    </source>
</evidence>
<feature type="region of interest" description="Disordered" evidence="1">
    <location>
        <begin position="37"/>
        <end position="67"/>
    </location>
</feature>
<protein>
    <submittedName>
        <fullName evidence="2">Uncharacterized protein</fullName>
    </submittedName>
</protein>
<gene>
    <name evidence="2" type="ORF">EVOR1521_LOCUS13660</name>
</gene>
<evidence type="ECO:0000256" key="1">
    <source>
        <dbReference type="SAM" id="MobiDB-lite"/>
    </source>
</evidence>